<protein>
    <recommendedName>
        <fullName evidence="7">Enoyl reductase (ER) domain-containing protein</fullName>
    </recommendedName>
</protein>
<dbReference type="GO" id="GO:0000721">
    <property type="term" value="F:(R,R)-butanediol dehydrogenase activity"/>
    <property type="evidence" value="ECO:0007669"/>
    <property type="project" value="TreeGrafter"/>
</dbReference>
<organism evidence="8 9">
    <name type="scientific">Mycobacterium aquaticum</name>
    <dbReference type="NCBI Taxonomy" id="1927124"/>
    <lineage>
        <taxon>Bacteria</taxon>
        <taxon>Bacillati</taxon>
        <taxon>Actinomycetota</taxon>
        <taxon>Actinomycetes</taxon>
        <taxon>Mycobacteriales</taxon>
        <taxon>Mycobacteriaceae</taxon>
        <taxon>Mycobacterium</taxon>
    </lineage>
</organism>
<comment type="caution">
    <text evidence="8">The sequence shown here is derived from an EMBL/GenBank/DDBJ whole genome shotgun (WGS) entry which is preliminary data.</text>
</comment>
<evidence type="ECO:0000256" key="5">
    <source>
        <dbReference type="ARBA" id="ARBA00023002"/>
    </source>
</evidence>
<dbReference type="InterPro" id="IPR036291">
    <property type="entry name" value="NAD(P)-bd_dom_sf"/>
</dbReference>
<dbReference type="InterPro" id="IPR011032">
    <property type="entry name" value="GroES-like_sf"/>
</dbReference>
<dbReference type="InterPro" id="IPR002328">
    <property type="entry name" value="ADH_Zn_CS"/>
</dbReference>
<keyword evidence="4 6" id="KW-0862">Zinc</keyword>
<dbReference type="SUPFAM" id="SSF51735">
    <property type="entry name" value="NAD(P)-binding Rossmann-fold domains"/>
    <property type="match status" value="1"/>
</dbReference>
<evidence type="ECO:0000259" key="7">
    <source>
        <dbReference type="SMART" id="SM00829"/>
    </source>
</evidence>
<dbReference type="PROSITE" id="PS00059">
    <property type="entry name" value="ADH_ZINC"/>
    <property type="match status" value="1"/>
</dbReference>
<dbReference type="STRING" id="1927124.BST13_02530"/>
<evidence type="ECO:0000313" key="9">
    <source>
        <dbReference type="Proteomes" id="UP000192448"/>
    </source>
</evidence>
<sequence>MKALRFHGANDLRVEDVPKPRPGSGQVLIEVDWCGICGTDLHEFQAGPIFIPSADHPHPLTAEVPPVVMGHEFAGTVVEVGDDVTDVAIGDQVAVEPLLRCDACPQCRAGDYNICERGGVYGLAGYGGGLAEYCAVDRRNVHVLPPGVSTEMGALVEPLAVAWHAVVQSGFRPEQSALVIGGGPIGLALLLCLRAAGASWVGVSEPSTARKAMAESFGAHAVYDPRTDDVVALSRAAVDGVGPHVSFDASGLPATINTALAAVRPAGTAYNVAIWEDSAPIDMGLLLSGERNLRSGLCYAGDDYPAVIAALADERIEPSRMITARIALTDVVDHGFTELIDNKEQHIKILVRPGA</sequence>
<dbReference type="InterPro" id="IPR013149">
    <property type="entry name" value="ADH-like_C"/>
</dbReference>
<dbReference type="RefSeq" id="WP_083160294.1">
    <property type="nucleotide sequence ID" value="NZ_MVHF01000002.1"/>
</dbReference>
<proteinExistence type="inferred from homology"/>
<comment type="similarity">
    <text evidence="2 6">Belongs to the zinc-containing alcohol dehydrogenase family.</text>
</comment>
<dbReference type="PANTHER" id="PTHR43161:SF23">
    <property type="entry name" value="(R,R)-BUTANEDIOL DEHYDROGENASE-RELATED"/>
    <property type="match status" value="1"/>
</dbReference>
<evidence type="ECO:0000256" key="3">
    <source>
        <dbReference type="ARBA" id="ARBA00022723"/>
    </source>
</evidence>
<dbReference type="GO" id="GO:0008270">
    <property type="term" value="F:zinc ion binding"/>
    <property type="evidence" value="ECO:0007669"/>
    <property type="project" value="InterPro"/>
</dbReference>
<dbReference type="Gene3D" id="3.40.50.720">
    <property type="entry name" value="NAD(P)-binding Rossmann-like Domain"/>
    <property type="match status" value="1"/>
</dbReference>
<accession>A0A1X0BA19</accession>
<evidence type="ECO:0000313" key="8">
    <source>
        <dbReference type="EMBL" id="ORA39164.1"/>
    </source>
</evidence>
<dbReference type="Pfam" id="PF08240">
    <property type="entry name" value="ADH_N"/>
    <property type="match status" value="1"/>
</dbReference>
<keyword evidence="5" id="KW-0560">Oxidoreductase</keyword>
<dbReference type="CDD" id="cd08233">
    <property type="entry name" value="butanediol_DH_like"/>
    <property type="match status" value="1"/>
</dbReference>
<evidence type="ECO:0000256" key="1">
    <source>
        <dbReference type="ARBA" id="ARBA00001947"/>
    </source>
</evidence>
<evidence type="ECO:0000256" key="4">
    <source>
        <dbReference type="ARBA" id="ARBA00022833"/>
    </source>
</evidence>
<dbReference type="EMBL" id="MVHF01000002">
    <property type="protein sequence ID" value="ORA39164.1"/>
    <property type="molecule type" value="Genomic_DNA"/>
</dbReference>
<dbReference type="SMART" id="SM00829">
    <property type="entry name" value="PKS_ER"/>
    <property type="match status" value="1"/>
</dbReference>
<dbReference type="SUPFAM" id="SSF50129">
    <property type="entry name" value="GroES-like"/>
    <property type="match status" value="1"/>
</dbReference>
<dbReference type="PANTHER" id="PTHR43161">
    <property type="entry name" value="SORBITOL DEHYDROGENASE"/>
    <property type="match status" value="1"/>
</dbReference>
<dbReference type="Proteomes" id="UP000192448">
    <property type="component" value="Unassembled WGS sequence"/>
</dbReference>
<dbReference type="InterPro" id="IPR020843">
    <property type="entry name" value="ER"/>
</dbReference>
<keyword evidence="9" id="KW-1185">Reference proteome</keyword>
<name>A0A1X0BA19_9MYCO</name>
<evidence type="ECO:0000256" key="6">
    <source>
        <dbReference type="RuleBase" id="RU361277"/>
    </source>
</evidence>
<reference evidence="8 9" key="1">
    <citation type="submission" date="2017-02" db="EMBL/GenBank/DDBJ databases">
        <title>The new phylogeny of genus Mycobacterium.</title>
        <authorList>
            <person name="Tortoli E."/>
            <person name="Trovato A."/>
            <person name="Cirillo D.M."/>
        </authorList>
    </citation>
    <scope>NUCLEOTIDE SEQUENCE [LARGE SCALE GENOMIC DNA]</scope>
    <source>
        <strain evidence="8 9">RW6</strain>
    </source>
</reference>
<dbReference type="AlphaFoldDB" id="A0A1X0BA19"/>
<dbReference type="InterPro" id="IPR013154">
    <property type="entry name" value="ADH-like_N"/>
</dbReference>
<comment type="cofactor">
    <cofactor evidence="1 6">
        <name>Zn(2+)</name>
        <dbReference type="ChEBI" id="CHEBI:29105"/>
    </cofactor>
</comment>
<dbReference type="OrthoDB" id="9797931at2"/>
<feature type="domain" description="Enoyl reductase (ER)" evidence="7">
    <location>
        <begin position="8"/>
        <end position="351"/>
    </location>
</feature>
<dbReference type="GO" id="GO:0005737">
    <property type="term" value="C:cytoplasm"/>
    <property type="evidence" value="ECO:0007669"/>
    <property type="project" value="TreeGrafter"/>
</dbReference>
<gene>
    <name evidence="8" type="ORF">BST13_02530</name>
</gene>
<evidence type="ECO:0000256" key="2">
    <source>
        <dbReference type="ARBA" id="ARBA00008072"/>
    </source>
</evidence>
<dbReference type="Pfam" id="PF00107">
    <property type="entry name" value="ADH_zinc_N"/>
    <property type="match status" value="1"/>
</dbReference>
<keyword evidence="3 6" id="KW-0479">Metal-binding</keyword>
<dbReference type="Gene3D" id="3.90.180.10">
    <property type="entry name" value="Medium-chain alcohol dehydrogenases, catalytic domain"/>
    <property type="match status" value="1"/>
</dbReference>
<dbReference type="GO" id="GO:0034079">
    <property type="term" value="P:butanediol biosynthetic process"/>
    <property type="evidence" value="ECO:0007669"/>
    <property type="project" value="TreeGrafter"/>
</dbReference>